<gene>
    <name evidence="2" type="ORF">A3J66_02055</name>
</gene>
<feature type="transmembrane region" description="Helical" evidence="1">
    <location>
        <begin position="66"/>
        <end position="83"/>
    </location>
</feature>
<dbReference type="STRING" id="1798680.A3J66_02055"/>
<dbReference type="Pfam" id="PF06961">
    <property type="entry name" value="DUF1294"/>
    <property type="match status" value="1"/>
</dbReference>
<sequence>MLLYGVGINLLTFFYFGFDKMRAQLPGRRRVSENTLWLLTAIGGSIGAAAGMHYFRHKTQKTNFQAGLAAIFAVQIILVYFLLS</sequence>
<name>A0A1F6MB31_9BACT</name>
<feature type="transmembrane region" description="Helical" evidence="1">
    <location>
        <begin position="35"/>
        <end position="54"/>
    </location>
</feature>
<dbReference type="Proteomes" id="UP000176282">
    <property type="component" value="Unassembled WGS sequence"/>
</dbReference>
<organism evidence="2 3">
    <name type="scientific">Candidatus Magasanikbacteria bacterium RIFCSPHIGHO2_02_FULL_47_14</name>
    <dbReference type="NCBI Taxonomy" id="1798680"/>
    <lineage>
        <taxon>Bacteria</taxon>
        <taxon>Candidatus Magasanikiibacteriota</taxon>
    </lineage>
</organism>
<protein>
    <recommendedName>
        <fullName evidence="4">Cold-shock protein</fullName>
    </recommendedName>
</protein>
<evidence type="ECO:0000313" key="2">
    <source>
        <dbReference type="EMBL" id="OGH68824.1"/>
    </source>
</evidence>
<evidence type="ECO:0000256" key="1">
    <source>
        <dbReference type="SAM" id="Phobius"/>
    </source>
</evidence>
<dbReference type="InterPro" id="IPR010718">
    <property type="entry name" value="DUF1294"/>
</dbReference>
<keyword evidence="1" id="KW-0812">Transmembrane</keyword>
<dbReference type="EMBL" id="MFQB01000006">
    <property type="protein sequence ID" value="OGH68824.1"/>
    <property type="molecule type" value="Genomic_DNA"/>
</dbReference>
<comment type="caution">
    <text evidence="2">The sequence shown here is derived from an EMBL/GenBank/DDBJ whole genome shotgun (WGS) entry which is preliminary data.</text>
</comment>
<keyword evidence="1" id="KW-1133">Transmembrane helix</keyword>
<keyword evidence="1" id="KW-0472">Membrane</keyword>
<feature type="transmembrane region" description="Helical" evidence="1">
    <location>
        <begin position="6"/>
        <end position="23"/>
    </location>
</feature>
<evidence type="ECO:0008006" key="4">
    <source>
        <dbReference type="Google" id="ProtNLM"/>
    </source>
</evidence>
<evidence type="ECO:0000313" key="3">
    <source>
        <dbReference type="Proteomes" id="UP000176282"/>
    </source>
</evidence>
<proteinExistence type="predicted"/>
<accession>A0A1F6MB31</accession>
<dbReference type="AlphaFoldDB" id="A0A1F6MB31"/>
<reference evidence="2 3" key="1">
    <citation type="journal article" date="2016" name="Nat. Commun.">
        <title>Thousands of microbial genomes shed light on interconnected biogeochemical processes in an aquifer system.</title>
        <authorList>
            <person name="Anantharaman K."/>
            <person name="Brown C.T."/>
            <person name="Hug L.A."/>
            <person name="Sharon I."/>
            <person name="Castelle C.J."/>
            <person name="Probst A.J."/>
            <person name="Thomas B.C."/>
            <person name="Singh A."/>
            <person name="Wilkins M.J."/>
            <person name="Karaoz U."/>
            <person name="Brodie E.L."/>
            <person name="Williams K.H."/>
            <person name="Hubbard S.S."/>
            <person name="Banfield J.F."/>
        </authorList>
    </citation>
    <scope>NUCLEOTIDE SEQUENCE [LARGE SCALE GENOMIC DNA]</scope>
</reference>